<name>A0ABT9YIP5_9BACI</name>
<evidence type="ECO:0008006" key="3">
    <source>
        <dbReference type="Google" id="ProtNLM"/>
    </source>
</evidence>
<proteinExistence type="predicted"/>
<dbReference type="RefSeq" id="WP_306983232.1">
    <property type="nucleotide sequence ID" value="NZ_JAUSUA010000003.1"/>
</dbReference>
<protein>
    <recommendedName>
        <fullName evidence="3">Transcriptional regulator</fullName>
    </recommendedName>
</protein>
<accession>A0ABT9YIP5</accession>
<comment type="caution">
    <text evidence="1">The sequence shown here is derived from an EMBL/GenBank/DDBJ whole genome shotgun (WGS) entry which is preliminary data.</text>
</comment>
<reference evidence="1 2" key="1">
    <citation type="submission" date="2023-07" db="EMBL/GenBank/DDBJ databases">
        <title>Genomic Encyclopedia of Type Strains, Phase IV (KMG-IV): sequencing the most valuable type-strain genomes for metagenomic binning, comparative biology and taxonomic classification.</title>
        <authorList>
            <person name="Goeker M."/>
        </authorList>
    </citation>
    <scope>NUCLEOTIDE SEQUENCE [LARGE SCALE GENOMIC DNA]</scope>
    <source>
        <strain evidence="1 2">DSM 19154</strain>
    </source>
</reference>
<evidence type="ECO:0000313" key="2">
    <source>
        <dbReference type="Proteomes" id="UP001225034"/>
    </source>
</evidence>
<gene>
    <name evidence="1" type="ORF">J2S05_002527</name>
</gene>
<sequence>MRRIGVLTAFHSQTYIEEAVNELDHIEFIYLPYERPSQIIELYKKYEYKVDGFLLSGIYTQSVLIQEFQQLRVPIVYLDVSEGDFYQELFNVARVSGLNLNRVIIDFLTIENNYMGLKQMVSKEERPYIYSDNFTDYLHETVYENLIHFHVSLWEKGEVDLSITRMSNVVDELKSRGINTLFLFPSEGSIQQSVQTLIHQIQEKKLQNNQTVVGHITGIQERTNQIRIELIKQFEQQYGYSFLIHNNYPEIEIITTFGELKQITNDFTSCSLSLFLTEQLQEELHVGWGTGKSLHQARLHAETASRQEMGSYILTESDLIGPMQGKPSTLNRDVPAGTQLINISEQSGLTILQLQKIQAALIRGGTDLISSEELAFYLSVTIRSANRILKKLEEANLANVSLKRQERLRGRPKKIYKINI</sequence>
<keyword evidence="2" id="KW-1185">Reference proteome</keyword>
<dbReference type="EMBL" id="JAUSUA010000003">
    <property type="protein sequence ID" value="MDQ0207726.1"/>
    <property type="molecule type" value="Genomic_DNA"/>
</dbReference>
<dbReference type="Proteomes" id="UP001225034">
    <property type="component" value="Unassembled WGS sequence"/>
</dbReference>
<organism evidence="1 2">
    <name type="scientific">Alkalicoccobacillus murimartini</name>
    <dbReference type="NCBI Taxonomy" id="171685"/>
    <lineage>
        <taxon>Bacteria</taxon>
        <taxon>Bacillati</taxon>
        <taxon>Bacillota</taxon>
        <taxon>Bacilli</taxon>
        <taxon>Bacillales</taxon>
        <taxon>Bacillaceae</taxon>
        <taxon>Alkalicoccobacillus</taxon>
    </lineage>
</organism>
<evidence type="ECO:0000313" key="1">
    <source>
        <dbReference type="EMBL" id="MDQ0207726.1"/>
    </source>
</evidence>